<organism evidence="3 4">
    <name type="scientific">Vibrio ulleungensis</name>
    <dbReference type="NCBI Taxonomy" id="2807619"/>
    <lineage>
        <taxon>Bacteria</taxon>
        <taxon>Pseudomonadati</taxon>
        <taxon>Pseudomonadota</taxon>
        <taxon>Gammaproteobacteria</taxon>
        <taxon>Vibrionales</taxon>
        <taxon>Vibrionaceae</taxon>
        <taxon>Vibrio</taxon>
    </lineage>
</organism>
<dbReference type="InterPro" id="IPR036680">
    <property type="entry name" value="SPOR-like_sf"/>
</dbReference>
<dbReference type="Pfam" id="PF05036">
    <property type="entry name" value="SPOR"/>
    <property type="match status" value="1"/>
</dbReference>
<dbReference type="RefSeq" id="WP_205157835.1">
    <property type="nucleotide sequence ID" value="NZ_JAFEUM010000002.1"/>
</dbReference>
<comment type="caution">
    <text evidence="3">The sequence shown here is derived from an EMBL/GenBank/DDBJ whole genome shotgun (WGS) entry which is preliminary data.</text>
</comment>
<evidence type="ECO:0000313" key="4">
    <source>
        <dbReference type="Proteomes" id="UP000809621"/>
    </source>
</evidence>
<dbReference type="SUPFAM" id="SSF110997">
    <property type="entry name" value="Sporulation related repeat"/>
    <property type="match status" value="1"/>
</dbReference>
<evidence type="ECO:0000259" key="2">
    <source>
        <dbReference type="PROSITE" id="PS51724"/>
    </source>
</evidence>
<dbReference type="PANTHER" id="PTHR38687">
    <property type="entry name" value="CELL DIVISION PROTEIN DEDD-RELATED"/>
    <property type="match status" value="1"/>
</dbReference>
<evidence type="ECO:0000313" key="3">
    <source>
        <dbReference type="EMBL" id="MBM7036254.1"/>
    </source>
</evidence>
<dbReference type="InterPro" id="IPR007730">
    <property type="entry name" value="SPOR-like_dom"/>
</dbReference>
<reference evidence="3 4" key="1">
    <citation type="submission" date="2021-02" db="EMBL/GenBank/DDBJ databases">
        <authorList>
            <person name="Park J.-S."/>
        </authorList>
    </citation>
    <scope>NUCLEOTIDE SEQUENCE [LARGE SCALE GENOMIC DNA]</scope>
    <source>
        <strain evidence="3 4">188UL20-2</strain>
    </source>
</reference>
<gene>
    <name evidence="3" type="ORF">JQC93_07490</name>
</gene>
<protein>
    <submittedName>
        <fullName evidence="3">SPOR domain-containing protein</fullName>
    </submittedName>
</protein>
<proteinExistence type="predicted"/>
<dbReference type="Proteomes" id="UP000809621">
    <property type="component" value="Unassembled WGS sequence"/>
</dbReference>
<sequence>MATKFQSRIVGTIILAAVGVIFLPDILDGEKKHFQEDFAKIPIRPTVESEAVSFEVLEPINDDIELPEAPVEFVVQEESGTANSEEALPTDEPPQVEVVINDVPEVNDYADSAWIIQLVSLKNEDNAKAIVADLKNSGYPANIIKQDNGFNRIVVGPDVSKEKLEKQIIELKAIIGLEGQVLKFKPLNP</sequence>
<dbReference type="EMBL" id="JAFEUM010000002">
    <property type="protein sequence ID" value="MBM7036254.1"/>
    <property type="molecule type" value="Genomic_DNA"/>
</dbReference>
<dbReference type="PANTHER" id="PTHR38687:SF1">
    <property type="entry name" value="CELL DIVISION PROTEIN DEDD"/>
    <property type="match status" value="1"/>
</dbReference>
<feature type="transmembrane region" description="Helical" evidence="1">
    <location>
        <begin position="6"/>
        <end position="27"/>
    </location>
</feature>
<evidence type="ECO:0000256" key="1">
    <source>
        <dbReference type="SAM" id="Phobius"/>
    </source>
</evidence>
<dbReference type="Gene3D" id="3.30.70.1070">
    <property type="entry name" value="Sporulation related repeat"/>
    <property type="match status" value="1"/>
</dbReference>
<keyword evidence="1" id="KW-0812">Transmembrane</keyword>
<feature type="domain" description="SPOR" evidence="2">
    <location>
        <begin position="108"/>
        <end position="184"/>
    </location>
</feature>
<dbReference type="InterPro" id="IPR052521">
    <property type="entry name" value="Cell_div_SPOR-domain"/>
</dbReference>
<name>A0ABS2HJL4_9VIBR</name>
<keyword evidence="1" id="KW-0472">Membrane</keyword>
<keyword evidence="4" id="KW-1185">Reference proteome</keyword>
<accession>A0ABS2HJL4</accession>
<keyword evidence="1" id="KW-1133">Transmembrane helix</keyword>
<dbReference type="PROSITE" id="PS51724">
    <property type="entry name" value="SPOR"/>
    <property type="match status" value="1"/>
</dbReference>